<evidence type="ECO:0000259" key="3">
    <source>
        <dbReference type="SMART" id="SM00060"/>
    </source>
</evidence>
<dbReference type="SUPFAM" id="SSF49265">
    <property type="entry name" value="Fibronectin type III"/>
    <property type="match status" value="1"/>
</dbReference>
<evidence type="ECO:0000313" key="4">
    <source>
        <dbReference type="EMBL" id="CAK6975327.1"/>
    </source>
</evidence>
<keyword evidence="5" id="KW-1185">Reference proteome</keyword>
<reference evidence="4 5" key="1">
    <citation type="submission" date="2024-01" db="EMBL/GenBank/DDBJ databases">
        <authorList>
            <person name="Alioto T."/>
            <person name="Alioto T."/>
            <person name="Gomez Garrido J."/>
        </authorList>
    </citation>
    <scope>NUCLEOTIDE SEQUENCE [LARGE SCALE GENOMIC DNA]</scope>
</reference>
<dbReference type="AlphaFoldDB" id="A0AAV1PTW0"/>
<comment type="caution">
    <text evidence="4">The sequence shown here is derived from an EMBL/GenBank/DDBJ whole genome shotgun (WGS) entry which is preliminary data.</text>
</comment>
<keyword evidence="2" id="KW-0732">Signal</keyword>
<dbReference type="InterPro" id="IPR036116">
    <property type="entry name" value="FN3_sf"/>
</dbReference>
<feature type="domain" description="Fibronectin type-III" evidence="3">
    <location>
        <begin position="383"/>
        <end position="462"/>
    </location>
</feature>
<keyword evidence="1" id="KW-0812">Transmembrane</keyword>
<dbReference type="Gene3D" id="2.60.40.10">
    <property type="entry name" value="Immunoglobulins"/>
    <property type="match status" value="1"/>
</dbReference>
<feature type="signal peptide" evidence="2">
    <location>
        <begin position="1"/>
        <end position="22"/>
    </location>
</feature>
<organism evidence="4 5">
    <name type="scientific">Scomber scombrus</name>
    <name type="common">Atlantic mackerel</name>
    <name type="synonym">Scomber vernalis</name>
    <dbReference type="NCBI Taxonomy" id="13677"/>
    <lineage>
        <taxon>Eukaryota</taxon>
        <taxon>Metazoa</taxon>
        <taxon>Chordata</taxon>
        <taxon>Craniata</taxon>
        <taxon>Vertebrata</taxon>
        <taxon>Euteleostomi</taxon>
        <taxon>Actinopterygii</taxon>
        <taxon>Neopterygii</taxon>
        <taxon>Teleostei</taxon>
        <taxon>Neoteleostei</taxon>
        <taxon>Acanthomorphata</taxon>
        <taxon>Pelagiaria</taxon>
        <taxon>Scombriformes</taxon>
        <taxon>Scombridae</taxon>
        <taxon>Scomber</taxon>
    </lineage>
</organism>
<dbReference type="Proteomes" id="UP001314229">
    <property type="component" value="Unassembled WGS sequence"/>
</dbReference>
<keyword evidence="1" id="KW-0472">Membrane</keyword>
<accession>A0AAV1PTW0</accession>
<feature type="domain" description="Fibronectin type-III" evidence="3">
    <location>
        <begin position="271"/>
        <end position="369"/>
    </location>
</feature>
<sequence>MAGLYRIKILLLWAGIFGVADCSYIVTPFKTGFTINFQNAPLGNYNIHVKEKGQNETGNKVFQDTIHRSLYNISNLKPCTDYEHVVTFSNAGIETPCVPLNNEHTMMTNPMNEGDIKPGKCDPGYLCFNTDWNIDSVQITANNIKAQVMPCPSDNKIFCIKPGFNDICTDLTTTFKQCGNSSFSVTHHISAAAFLSSIEIRQTYPEKLPTNIEANLHQLYPNCTNLTIDYICSDSGNNFKNLSELEPFTDYNCIGQIKENNDNIKNTTAIPVRVDCELKIENKEPTSTNTSIELSWTTTSRNCEKVLPELEKLSYDCRCHPDNWKLGQKSGQPTVNKQPRGGTCEVSGLTPFTDYTCSVQPTYNKKDVPQPTEVTQKTGVGVPEDVGKLKISVPEHNVIKVTCPTVKHFYGPKNIYIATLTYGGVIQRSQNNSKNCEFEFKDLSYSTDYVVEVVAYNGHFSSKQVTSQTVNTLYNNKAVIIRLSIFFIICVVMVPVFYKSKIYMKKHRNSQDVNEAVMLESIASDDVYTNISQLHHEETRC</sequence>
<evidence type="ECO:0000256" key="1">
    <source>
        <dbReference type="SAM" id="Phobius"/>
    </source>
</evidence>
<keyword evidence="4" id="KW-0675">Receptor</keyword>
<name>A0AAV1PTW0_SCOSC</name>
<dbReference type="InterPro" id="IPR013783">
    <property type="entry name" value="Ig-like_fold"/>
</dbReference>
<evidence type="ECO:0000256" key="2">
    <source>
        <dbReference type="SAM" id="SignalP"/>
    </source>
</evidence>
<proteinExistence type="predicted"/>
<feature type="chain" id="PRO_5043494567" evidence="2">
    <location>
        <begin position="23"/>
        <end position="541"/>
    </location>
</feature>
<gene>
    <name evidence="4" type="ORF">FSCOSCO3_A022845</name>
</gene>
<feature type="transmembrane region" description="Helical" evidence="1">
    <location>
        <begin position="479"/>
        <end position="498"/>
    </location>
</feature>
<evidence type="ECO:0000313" key="5">
    <source>
        <dbReference type="Proteomes" id="UP001314229"/>
    </source>
</evidence>
<dbReference type="SMART" id="SM00060">
    <property type="entry name" value="FN3"/>
    <property type="match status" value="2"/>
</dbReference>
<dbReference type="InterPro" id="IPR003961">
    <property type="entry name" value="FN3_dom"/>
</dbReference>
<protein>
    <submittedName>
        <fullName evidence="4">Receptor-type tyrosine-protein phosphatase C-like</fullName>
    </submittedName>
</protein>
<dbReference type="EMBL" id="CAWUFR010000295">
    <property type="protein sequence ID" value="CAK6975327.1"/>
    <property type="molecule type" value="Genomic_DNA"/>
</dbReference>
<keyword evidence="1" id="KW-1133">Transmembrane helix</keyword>